<dbReference type="PATRIC" id="fig|540747.5.peg.3168"/>
<dbReference type="SUPFAM" id="SSF53474">
    <property type="entry name" value="alpha/beta-Hydrolases"/>
    <property type="match status" value="1"/>
</dbReference>
<organism evidence="1 3">
    <name type="scientific">Roseovarius indicus</name>
    <dbReference type="NCBI Taxonomy" id="540747"/>
    <lineage>
        <taxon>Bacteria</taxon>
        <taxon>Pseudomonadati</taxon>
        <taxon>Pseudomonadota</taxon>
        <taxon>Alphaproteobacteria</taxon>
        <taxon>Rhodobacterales</taxon>
        <taxon>Roseobacteraceae</taxon>
        <taxon>Roseovarius</taxon>
    </lineage>
</organism>
<evidence type="ECO:0008006" key="5">
    <source>
        <dbReference type="Google" id="ProtNLM"/>
    </source>
</evidence>
<dbReference type="STRING" id="540747.SAMN04488031_11679"/>
<reference evidence="1 3" key="1">
    <citation type="submission" date="2015-04" db="EMBL/GenBank/DDBJ databases">
        <title>The draft genome sequence of Roseovarius indicus B108T.</title>
        <authorList>
            <person name="Li G."/>
            <person name="Lai Q."/>
            <person name="Shao Z."/>
            <person name="Yan P."/>
        </authorList>
    </citation>
    <scope>NUCLEOTIDE SEQUENCE [LARGE SCALE GENOMIC DNA]</scope>
    <source>
        <strain evidence="1 3">B108</strain>
    </source>
</reference>
<proteinExistence type="predicted"/>
<protein>
    <recommendedName>
        <fullName evidence="5">Alpha/beta hydrolase</fullName>
    </recommendedName>
</protein>
<keyword evidence="3" id="KW-1185">Reference proteome</keyword>
<dbReference type="InterPro" id="IPR029058">
    <property type="entry name" value="AB_hydrolase_fold"/>
</dbReference>
<dbReference type="RefSeq" id="WP_057820373.1">
    <property type="nucleotide sequence ID" value="NZ_CP031598.1"/>
</dbReference>
<dbReference type="Proteomes" id="UP000051401">
    <property type="component" value="Unassembled WGS sequence"/>
</dbReference>
<dbReference type="KEGG" id="rid:RIdsm_04505"/>
<accession>A0A0T5P2H7</accession>
<gene>
    <name evidence="2" type="ORF">RIdsm_04505</name>
    <name evidence="1" type="ORF">XM52_24075</name>
</gene>
<evidence type="ECO:0000313" key="2">
    <source>
        <dbReference type="EMBL" id="QEW28667.1"/>
    </source>
</evidence>
<dbReference type="AlphaFoldDB" id="A0A0T5P2H7"/>
<dbReference type="EMBL" id="CP031598">
    <property type="protein sequence ID" value="QEW28667.1"/>
    <property type="molecule type" value="Genomic_DNA"/>
</dbReference>
<sequence>MTGLPRAPLAVFHQSDRVKATSLAGREPRLVVSFTGVGKPGARYQAEEFVRSSRQNGRNHVLFVSDTLRSWYNEPGLFEEILDVVGRYRQDHGITETVTFGNSMGGYGAIVFAGRLGAKSCLAISPQYSVDPAVVPEEERWKIYRERIVTFTRPALADTLEPDCTYFVLHGGGKVERPHWSRFPVCPNLHHYIIGKVGHGVGKRLKSAGLINRVTECAIGVRPVALRRALGGELEFRRRSSRELV</sequence>
<reference evidence="2 4" key="2">
    <citation type="submission" date="2018-08" db="EMBL/GenBank/DDBJ databases">
        <title>Genetic Globetrotter - A new plasmid hitch-hiking vast phylogenetic and geographic distances.</title>
        <authorList>
            <person name="Vollmers J."/>
            <person name="Petersen J."/>
        </authorList>
    </citation>
    <scope>NUCLEOTIDE SEQUENCE [LARGE SCALE GENOMIC DNA]</scope>
    <source>
        <strain evidence="2 4">DSM 26383</strain>
    </source>
</reference>
<dbReference type="Proteomes" id="UP000325785">
    <property type="component" value="Chromosome"/>
</dbReference>
<name>A0A0T5P2H7_9RHOB</name>
<evidence type="ECO:0000313" key="1">
    <source>
        <dbReference type="EMBL" id="KRS15338.1"/>
    </source>
</evidence>
<dbReference type="EMBL" id="LAXI01000023">
    <property type="protein sequence ID" value="KRS15338.1"/>
    <property type="molecule type" value="Genomic_DNA"/>
</dbReference>
<evidence type="ECO:0000313" key="4">
    <source>
        <dbReference type="Proteomes" id="UP000325785"/>
    </source>
</evidence>
<dbReference type="OrthoDB" id="7840740at2"/>
<evidence type="ECO:0000313" key="3">
    <source>
        <dbReference type="Proteomes" id="UP000051401"/>
    </source>
</evidence>